<protein>
    <recommendedName>
        <fullName evidence="3">Competence protein CoiA-like protein</fullName>
    </recommendedName>
</protein>
<evidence type="ECO:0000313" key="2">
    <source>
        <dbReference type="Proteomes" id="UP000283805"/>
    </source>
</evidence>
<evidence type="ECO:0008006" key="3">
    <source>
        <dbReference type="Google" id="ProtNLM"/>
    </source>
</evidence>
<dbReference type="AlphaFoldDB" id="A0A3R7FSJ1"/>
<evidence type="ECO:0000313" key="1">
    <source>
        <dbReference type="EMBL" id="RKD85218.1"/>
    </source>
</evidence>
<organism evidence="1 2">
    <name type="scientific">Halopiger aswanensis</name>
    <dbReference type="NCBI Taxonomy" id="148449"/>
    <lineage>
        <taxon>Archaea</taxon>
        <taxon>Methanobacteriati</taxon>
        <taxon>Methanobacteriota</taxon>
        <taxon>Stenosarchaea group</taxon>
        <taxon>Halobacteria</taxon>
        <taxon>Halobacteriales</taxon>
        <taxon>Natrialbaceae</taxon>
        <taxon>Halopiger</taxon>
    </lineage>
</organism>
<name>A0A3R7FSJ1_9EURY</name>
<sequence length="382" mass="43625">MPFVAEHKGARVIPPQVEKGADLVCPKCGGRMKIKDGSVVRHFYHPPEDNECRGESDEHLRMKSIAYSNLTGEFPDADVELCIDEDPALGNPEYPDADVELERGINNRRADIRVEFDSPRFPEGKGIGIEIQYRHEDKDIEAVTVEYLKEEYSVLWLYEDDFDGFDVDLSGVLTVWPYAVLHDFSKGYHEAVQRLQNEKTDSVETRVELPPEYLYRYKPDFKKSWEYGRFLTAESDDSFDFCFEWLSASHSSVQKWIRVAENPDGETVLQLGKDKHGSTEQVISPIELNNRRNRGKVHSLAYSVKESNPASVDDWTDLEKVWLDTGIYGTNLLLKLVAAPNKNRGLYLGKYGDDIEDEFVTVVPDREIDLKSALHNIAEELG</sequence>
<gene>
    <name evidence="1" type="ORF">ATJ93_4720</name>
</gene>
<proteinExistence type="predicted"/>
<dbReference type="RefSeq" id="WP_245977819.1">
    <property type="nucleotide sequence ID" value="NZ_RAPO01000012.1"/>
</dbReference>
<reference evidence="1 2" key="1">
    <citation type="submission" date="2018-09" db="EMBL/GenBank/DDBJ databases">
        <title>Genomic Encyclopedia of Archaeal and Bacterial Type Strains, Phase II (KMG-II): from individual species to whole genera.</title>
        <authorList>
            <person name="Goeker M."/>
        </authorList>
    </citation>
    <scope>NUCLEOTIDE SEQUENCE [LARGE SCALE GENOMIC DNA]</scope>
    <source>
        <strain evidence="1 2">DSM 13151</strain>
    </source>
</reference>
<comment type="caution">
    <text evidence="1">The sequence shown here is derived from an EMBL/GenBank/DDBJ whole genome shotgun (WGS) entry which is preliminary data.</text>
</comment>
<dbReference type="Proteomes" id="UP000283805">
    <property type="component" value="Unassembled WGS sequence"/>
</dbReference>
<dbReference type="EMBL" id="RAPO01000012">
    <property type="protein sequence ID" value="RKD85218.1"/>
    <property type="molecule type" value="Genomic_DNA"/>
</dbReference>
<keyword evidence="2" id="KW-1185">Reference proteome</keyword>
<accession>A0A3R7FSJ1</accession>